<accession>A0A556QMR0</accession>
<dbReference type="InterPro" id="IPR015421">
    <property type="entry name" value="PyrdxlP-dep_Trfase_major"/>
</dbReference>
<comment type="similarity">
    <text evidence="2 6">Belongs to the class-V pyridoxal-phosphate-dependent aminotransferase family.</text>
</comment>
<dbReference type="Pfam" id="PF00266">
    <property type="entry name" value="Aminotran_5"/>
    <property type="match status" value="1"/>
</dbReference>
<dbReference type="GO" id="GO:0004760">
    <property type="term" value="F:L-serine-pyruvate transaminase activity"/>
    <property type="evidence" value="ECO:0007669"/>
    <property type="project" value="TreeGrafter"/>
</dbReference>
<dbReference type="AlphaFoldDB" id="A0A556QMR0"/>
<keyword evidence="3 5" id="KW-0663">Pyridoxal phosphate</keyword>
<dbReference type="Gene3D" id="3.90.1150.10">
    <property type="entry name" value="Aspartate Aminotransferase, domain 1"/>
    <property type="match status" value="1"/>
</dbReference>
<feature type="binding site" evidence="4">
    <location>
        <position position="331"/>
    </location>
    <ligand>
        <name>substrate</name>
    </ligand>
</feature>
<keyword evidence="9" id="KW-0032">Aminotransferase</keyword>
<name>A0A556QMR0_9BACT</name>
<evidence type="ECO:0000313" key="9">
    <source>
        <dbReference type="EMBL" id="TSJ77907.1"/>
    </source>
</evidence>
<comment type="caution">
    <text evidence="9">The sequence shown here is derived from an EMBL/GenBank/DDBJ whole genome shotgun (WGS) entry which is preliminary data.</text>
</comment>
<dbReference type="RefSeq" id="WP_144228249.1">
    <property type="nucleotide sequence ID" value="NZ_CBCRVV010000001.1"/>
</dbReference>
<dbReference type="InterPro" id="IPR020578">
    <property type="entry name" value="Aminotrans_V_PyrdxlP_BS"/>
</dbReference>
<evidence type="ECO:0000256" key="6">
    <source>
        <dbReference type="RuleBase" id="RU004075"/>
    </source>
</evidence>
<dbReference type="Gene3D" id="3.40.640.10">
    <property type="entry name" value="Type I PLP-dependent aspartate aminotransferase-like (Major domain)"/>
    <property type="match status" value="1"/>
</dbReference>
<evidence type="ECO:0000256" key="1">
    <source>
        <dbReference type="ARBA" id="ARBA00001933"/>
    </source>
</evidence>
<keyword evidence="9" id="KW-0808">Transferase</keyword>
<evidence type="ECO:0000256" key="4">
    <source>
        <dbReference type="PIRSR" id="PIRSR000524-1"/>
    </source>
</evidence>
<comment type="cofactor">
    <cofactor evidence="1 5 7">
        <name>pyridoxal 5'-phosphate</name>
        <dbReference type="ChEBI" id="CHEBI:597326"/>
    </cofactor>
</comment>
<evidence type="ECO:0000256" key="3">
    <source>
        <dbReference type="ARBA" id="ARBA00022898"/>
    </source>
</evidence>
<dbReference type="InterPro" id="IPR000192">
    <property type="entry name" value="Aminotrans_V_dom"/>
</dbReference>
<evidence type="ECO:0000256" key="7">
    <source>
        <dbReference type="RuleBase" id="RU004504"/>
    </source>
</evidence>
<dbReference type="EMBL" id="VMBG01000001">
    <property type="protein sequence ID" value="TSJ77907.1"/>
    <property type="molecule type" value="Genomic_DNA"/>
</dbReference>
<protein>
    <submittedName>
        <fullName evidence="9">Alanine--glyoxylate aminotransferase family protein</fullName>
    </submittedName>
</protein>
<evidence type="ECO:0000256" key="5">
    <source>
        <dbReference type="PIRSR" id="PIRSR000524-50"/>
    </source>
</evidence>
<dbReference type="InterPro" id="IPR024169">
    <property type="entry name" value="SP_NH2Trfase/AEP_transaminase"/>
</dbReference>
<reference evidence="9 10" key="1">
    <citation type="submission" date="2019-07" db="EMBL/GenBank/DDBJ databases">
        <title>Description of 53C-WASEF.</title>
        <authorList>
            <person name="Pitt A."/>
            <person name="Hahn M.W."/>
        </authorList>
    </citation>
    <scope>NUCLEOTIDE SEQUENCE [LARGE SCALE GENOMIC DNA]</scope>
    <source>
        <strain evidence="9 10">53C-WASEF</strain>
    </source>
</reference>
<dbReference type="Proteomes" id="UP000315648">
    <property type="component" value="Unassembled WGS sequence"/>
</dbReference>
<gene>
    <name evidence="9" type="ORF">FPL22_00940</name>
</gene>
<evidence type="ECO:0000313" key="10">
    <source>
        <dbReference type="Proteomes" id="UP000315648"/>
    </source>
</evidence>
<dbReference type="PIRSF" id="PIRSF000524">
    <property type="entry name" value="SPT"/>
    <property type="match status" value="1"/>
</dbReference>
<dbReference type="InterPro" id="IPR015424">
    <property type="entry name" value="PyrdxlP-dep_Trfase"/>
</dbReference>
<evidence type="ECO:0000256" key="2">
    <source>
        <dbReference type="ARBA" id="ARBA00009236"/>
    </source>
</evidence>
<organism evidence="9 10">
    <name type="scientific">Rariglobus hedericola</name>
    <dbReference type="NCBI Taxonomy" id="2597822"/>
    <lineage>
        <taxon>Bacteria</taxon>
        <taxon>Pseudomonadati</taxon>
        <taxon>Verrucomicrobiota</taxon>
        <taxon>Opitutia</taxon>
        <taxon>Opitutales</taxon>
        <taxon>Opitutaceae</taxon>
        <taxon>Rariglobus</taxon>
    </lineage>
</organism>
<dbReference type="OrthoDB" id="389074at2"/>
<dbReference type="SUPFAM" id="SSF53383">
    <property type="entry name" value="PLP-dependent transferases"/>
    <property type="match status" value="1"/>
</dbReference>
<feature type="modified residue" description="N6-(pyridoxal phosphate)lysine" evidence="5">
    <location>
        <position position="187"/>
    </location>
</feature>
<feature type="domain" description="Aminotransferase class V" evidence="8">
    <location>
        <begin position="88"/>
        <end position="276"/>
    </location>
</feature>
<keyword evidence="10" id="KW-1185">Reference proteome</keyword>
<evidence type="ECO:0000259" key="8">
    <source>
        <dbReference type="Pfam" id="PF00266"/>
    </source>
</evidence>
<proteinExistence type="inferred from homology"/>
<dbReference type="PROSITE" id="PS00595">
    <property type="entry name" value="AA_TRANSFER_CLASS_5"/>
    <property type="match status" value="1"/>
</dbReference>
<dbReference type="PANTHER" id="PTHR21152">
    <property type="entry name" value="AMINOTRANSFERASE CLASS V"/>
    <property type="match status" value="1"/>
</dbReference>
<sequence>MSYKLFIPGPIAVSDKTLRAMAQPMIGHRSTDFVALYNSIQPDLQALFYTKDPVYISTSSAWGVMEGALRNVCQKKVLNCMNGAFSDKWNDVALRCGKQATALKAEWGQPVDPEAVRKELATGAYDCVTIIHNETSTGTMSDINALAAVLREFPDVISIIDTVSSFTVVPIKKDELGIDIIITGSQKALAMPPGLALITVSKKALERSALAKDRGYYFDLIEFQKNHENGMTPSTPCIALIYALKSKLEDIMAEGIENRYARHARLNKTVQDFIFSKGFKLFPKEGYGSVALNCFANTQNIDLGALNKILKSEHKLVIDGGYGKLKGKTFRISNMGDETDATIAELIKALDAALAKTPKAAPAA</sequence>
<dbReference type="InterPro" id="IPR015422">
    <property type="entry name" value="PyrdxlP-dep_Trfase_small"/>
</dbReference>
<dbReference type="GO" id="GO:0019265">
    <property type="term" value="P:glycine biosynthetic process, by transamination of glyoxylate"/>
    <property type="evidence" value="ECO:0007669"/>
    <property type="project" value="TreeGrafter"/>
</dbReference>
<dbReference type="GO" id="GO:0008453">
    <property type="term" value="F:alanine-glyoxylate transaminase activity"/>
    <property type="evidence" value="ECO:0007669"/>
    <property type="project" value="TreeGrafter"/>
</dbReference>
<dbReference type="PANTHER" id="PTHR21152:SF40">
    <property type="entry name" value="ALANINE--GLYOXYLATE AMINOTRANSFERASE"/>
    <property type="match status" value="1"/>
</dbReference>